<dbReference type="AlphaFoldDB" id="A0A8S9YJJ3"/>
<dbReference type="GO" id="GO:0034464">
    <property type="term" value="C:BBSome"/>
    <property type="evidence" value="ECO:0007669"/>
    <property type="project" value="InterPro"/>
</dbReference>
<dbReference type="GO" id="GO:0061512">
    <property type="term" value="P:protein localization to cilium"/>
    <property type="evidence" value="ECO:0007669"/>
    <property type="project" value="TreeGrafter"/>
</dbReference>
<gene>
    <name evidence="2" type="ORF">EG68_11492</name>
</gene>
<protein>
    <recommendedName>
        <fullName evidence="1">Bardet-Biedl syndrome 1 N-terminal domain-containing protein</fullName>
    </recommendedName>
</protein>
<evidence type="ECO:0000313" key="2">
    <source>
        <dbReference type="EMBL" id="KAF7234913.1"/>
    </source>
</evidence>
<sequence>MYHVYLALHSPFVSKDLAVASGPNLYVYRNLKPYFKFKLPLLELCAEEEDAWRRAEKGDICPDELFKELENLHRNSAQLTVRSLKFLKLKPTESYAFFETYRTVPLKRQTTATCMTKMYRHQSSPDAVQCLVVGTEDGALYIIDPITFNALTKVSW</sequence>
<feature type="domain" description="Bardet-Biedl syndrome 1 N-terminal" evidence="1">
    <location>
        <begin position="17"/>
        <end position="155"/>
    </location>
</feature>
<reference evidence="2" key="1">
    <citation type="submission" date="2019-07" db="EMBL/GenBank/DDBJ databases">
        <title>Annotation for the trematode Paragonimus miyazaki's.</title>
        <authorList>
            <person name="Choi Y.-J."/>
        </authorList>
    </citation>
    <scope>NUCLEOTIDE SEQUENCE</scope>
    <source>
        <strain evidence="2">Japan</strain>
    </source>
</reference>
<dbReference type="GO" id="GO:0005119">
    <property type="term" value="F:smoothened binding"/>
    <property type="evidence" value="ECO:0007669"/>
    <property type="project" value="TreeGrafter"/>
</dbReference>
<dbReference type="Proteomes" id="UP000822476">
    <property type="component" value="Unassembled WGS sequence"/>
</dbReference>
<dbReference type="EMBL" id="JTDE01008497">
    <property type="protein sequence ID" value="KAF7234913.1"/>
    <property type="molecule type" value="Genomic_DNA"/>
</dbReference>
<accession>A0A8S9YJJ3</accession>
<proteinExistence type="predicted"/>
<name>A0A8S9YJJ3_9TREM</name>
<dbReference type="Pfam" id="PF14779">
    <property type="entry name" value="BBS1"/>
    <property type="match status" value="1"/>
</dbReference>
<dbReference type="GO" id="GO:0005813">
    <property type="term" value="C:centrosome"/>
    <property type="evidence" value="ECO:0007669"/>
    <property type="project" value="TreeGrafter"/>
</dbReference>
<dbReference type="GO" id="GO:1905515">
    <property type="term" value="P:non-motile cilium assembly"/>
    <property type="evidence" value="ECO:0007669"/>
    <property type="project" value="InterPro"/>
</dbReference>
<dbReference type="GO" id="GO:0005930">
    <property type="term" value="C:axoneme"/>
    <property type="evidence" value="ECO:0007669"/>
    <property type="project" value="TreeGrafter"/>
</dbReference>
<evidence type="ECO:0000313" key="3">
    <source>
        <dbReference type="Proteomes" id="UP000822476"/>
    </source>
</evidence>
<organism evidence="2 3">
    <name type="scientific">Paragonimus skrjabini miyazakii</name>
    <dbReference type="NCBI Taxonomy" id="59628"/>
    <lineage>
        <taxon>Eukaryota</taxon>
        <taxon>Metazoa</taxon>
        <taxon>Spiralia</taxon>
        <taxon>Lophotrochozoa</taxon>
        <taxon>Platyhelminthes</taxon>
        <taxon>Trematoda</taxon>
        <taxon>Digenea</taxon>
        <taxon>Plagiorchiida</taxon>
        <taxon>Troglotremata</taxon>
        <taxon>Troglotrematidae</taxon>
        <taxon>Paragonimus</taxon>
    </lineage>
</organism>
<dbReference type="InterPro" id="IPR032728">
    <property type="entry name" value="BBS1_N"/>
</dbReference>
<keyword evidence="3" id="KW-1185">Reference proteome</keyword>
<dbReference type="PANTHER" id="PTHR20870:SF0">
    <property type="entry name" value="BARDET-BIEDL SYNDROME 1 PROTEIN"/>
    <property type="match status" value="1"/>
</dbReference>
<comment type="caution">
    <text evidence="2">The sequence shown here is derived from an EMBL/GenBank/DDBJ whole genome shotgun (WGS) entry which is preliminary data.</text>
</comment>
<dbReference type="OrthoDB" id="10259809at2759"/>
<dbReference type="InterPro" id="IPR028784">
    <property type="entry name" value="BBS1"/>
</dbReference>
<evidence type="ECO:0000259" key="1">
    <source>
        <dbReference type="Pfam" id="PF14779"/>
    </source>
</evidence>
<dbReference type="PANTHER" id="PTHR20870">
    <property type="entry name" value="BARDET-BIEDL SYNDROME 1 PROTEIN"/>
    <property type="match status" value="1"/>
</dbReference>
<dbReference type="GO" id="GO:0005113">
    <property type="term" value="F:patched binding"/>
    <property type="evidence" value="ECO:0007669"/>
    <property type="project" value="TreeGrafter"/>
</dbReference>